<comment type="caution">
    <text evidence="4">The sequence shown here is derived from an EMBL/GenBank/DDBJ whole genome shotgun (WGS) entry which is preliminary data.</text>
</comment>
<evidence type="ECO:0000256" key="2">
    <source>
        <dbReference type="ARBA" id="ARBA00022737"/>
    </source>
</evidence>
<dbReference type="Proteomes" id="UP001497382">
    <property type="component" value="Unassembled WGS sequence"/>
</dbReference>
<dbReference type="PANTHER" id="PTHR24366">
    <property type="entry name" value="IG(IMMUNOGLOBULIN) AND LRR(LEUCINE RICH REPEAT) DOMAINS"/>
    <property type="match status" value="1"/>
</dbReference>
<dbReference type="PANTHER" id="PTHR24366:SF96">
    <property type="entry name" value="LEUCINE RICH REPEAT CONTAINING 53"/>
    <property type="match status" value="1"/>
</dbReference>
<dbReference type="InterPro" id="IPR032675">
    <property type="entry name" value="LRR_dom_sf"/>
</dbReference>
<dbReference type="PROSITE" id="PS51257">
    <property type="entry name" value="PROKAR_LIPOPROTEIN"/>
    <property type="match status" value="1"/>
</dbReference>
<dbReference type="AlphaFoldDB" id="A0AAV2AGW2"/>
<evidence type="ECO:0000313" key="5">
    <source>
        <dbReference type="Proteomes" id="UP001497382"/>
    </source>
</evidence>
<reference evidence="4 5" key="1">
    <citation type="submission" date="2024-04" db="EMBL/GenBank/DDBJ databases">
        <authorList>
            <person name="Rising A."/>
            <person name="Reimegard J."/>
            <person name="Sonavane S."/>
            <person name="Akerstrom W."/>
            <person name="Nylinder S."/>
            <person name="Hedman E."/>
            <person name="Kallberg Y."/>
        </authorList>
    </citation>
    <scope>NUCLEOTIDE SEQUENCE [LARGE SCALE GENOMIC DNA]</scope>
</reference>
<keyword evidence="3" id="KW-0732">Signal</keyword>
<feature type="signal peptide" evidence="3">
    <location>
        <begin position="1"/>
        <end position="30"/>
    </location>
</feature>
<dbReference type="SUPFAM" id="SSF52058">
    <property type="entry name" value="L domain-like"/>
    <property type="match status" value="1"/>
</dbReference>
<evidence type="ECO:0000256" key="1">
    <source>
        <dbReference type="ARBA" id="ARBA00022614"/>
    </source>
</evidence>
<dbReference type="InterPro" id="IPR003591">
    <property type="entry name" value="Leu-rich_rpt_typical-subtyp"/>
</dbReference>
<dbReference type="InterPro" id="IPR001611">
    <property type="entry name" value="Leu-rich_rpt"/>
</dbReference>
<name>A0AAV2AGW2_9ARAC</name>
<dbReference type="SMART" id="SM00369">
    <property type="entry name" value="LRR_TYP"/>
    <property type="match status" value="3"/>
</dbReference>
<evidence type="ECO:0000256" key="3">
    <source>
        <dbReference type="SAM" id="SignalP"/>
    </source>
</evidence>
<evidence type="ECO:0000313" key="4">
    <source>
        <dbReference type="EMBL" id="CAL1283225.1"/>
    </source>
</evidence>
<dbReference type="Pfam" id="PF13855">
    <property type="entry name" value="LRR_8"/>
    <property type="match status" value="1"/>
</dbReference>
<keyword evidence="5" id="KW-1185">Reference proteome</keyword>
<sequence length="325" mass="37273">MTPHLRSLLPKLFTMFFLYLSFTLLASTLGCIWETIPPCSCRSIGFHATEINCLDANNVDTFSNSLSRVKDMPVQTLYIMDSSLLYIPSDALAGLRVEKIWLDNSTFRDLTDSEFAFEGLENSLQKLVIQDCIIFNGFQWHQFKKLDSLTSLKTVKAGLQAIDSDISEIAHLPLDNLELIQDSISYIDENAFAMFHNLRILSLKRNLIKYVERSMFPNPAKNLTVINLSYNLIEKLPYDMFTDMAGLTTIILAANKLITVSQKTFSPVWNHLTKVDLYENPMRCDCRLAWILERKFPRNTWAECKSPLILNGTKITNVRKEDLYC</sequence>
<keyword evidence="1" id="KW-0433">Leucine-rich repeat</keyword>
<dbReference type="PROSITE" id="PS51450">
    <property type="entry name" value="LRR"/>
    <property type="match status" value="1"/>
</dbReference>
<accession>A0AAV2AGW2</accession>
<proteinExistence type="predicted"/>
<dbReference type="EMBL" id="CAXIEN010000165">
    <property type="protein sequence ID" value="CAL1283225.1"/>
    <property type="molecule type" value="Genomic_DNA"/>
</dbReference>
<organism evidence="4 5">
    <name type="scientific">Larinioides sclopetarius</name>
    <dbReference type="NCBI Taxonomy" id="280406"/>
    <lineage>
        <taxon>Eukaryota</taxon>
        <taxon>Metazoa</taxon>
        <taxon>Ecdysozoa</taxon>
        <taxon>Arthropoda</taxon>
        <taxon>Chelicerata</taxon>
        <taxon>Arachnida</taxon>
        <taxon>Araneae</taxon>
        <taxon>Araneomorphae</taxon>
        <taxon>Entelegynae</taxon>
        <taxon>Araneoidea</taxon>
        <taxon>Araneidae</taxon>
        <taxon>Larinioides</taxon>
    </lineage>
</organism>
<keyword evidence="2" id="KW-0677">Repeat</keyword>
<dbReference type="Gene3D" id="3.80.10.10">
    <property type="entry name" value="Ribonuclease Inhibitor"/>
    <property type="match status" value="2"/>
</dbReference>
<gene>
    <name evidence="4" type="ORF">LARSCL_LOCUS12463</name>
</gene>
<feature type="chain" id="PRO_5043685097" evidence="3">
    <location>
        <begin position="31"/>
        <end position="325"/>
    </location>
</feature>
<protein>
    <submittedName>
        <fullName evidence="4">Uncharacterized protein</fullName>
    </submittedName>
</protein>